<name>A0AA38MWM0_9AGAR</name>
<proteinExistence type="predicted"/>
<keyword evidence="1" id="KW-0732">Signal</keyword>
<evidence type="ECO:0000313" key="3">
    <source>
        <dbReference type="Proteomes" id="UP001176059"/>
    </source>
</evidence>
<keyword evidence="3" id="KW-1185">Reference proteome</keyword>
<evidence type="ECO:0008006" key="4">
    <source>
        <dbReference type="Google" id="ProtNLM"/>
    </source>
</evidence>
<gene>
    <name evidence="2" type="ORF">DFJ43DRAFT_670195</name>
</gene>
<evidence type="ECO:0000256" key="1">
    <source>
        <dbReference type="SAM" id="SignalP"/>
    </source>
</evidence>
<reference evidence="2" key="2">
    <citation type="journal article" date="2023" name="Proc. Natl. Acad. Sci. U.S.A.">
        <title>A global phylogenomic analysis of the shiitake genus Lentinula.</title>
        <authorList>
            <person name="Sierra-Patev S."/>
            <person name="Min B."/>
            <person name="Naranjo-Ortiz M."/>
            <person name="Looney B."/>
            <person name="Konkel Z."/>
            <person name="Slot J.C."/>
            <person name="Sakamoto Y."/>
            <person name="Steenwyk J.L."/>
            <person name="Rokas A."/>
            <person name="Carro J."/>
            <person name="Camarero S."/>
            <person name="Ferreira P."/>
            <person name="Molpeceres G."/>
            <person name="Ruiz-Duenas F.J."/>
            <person name="Serrano A."/>
            <person name="Henrissat B."/>
            <person name="Drula E."/>
            <person name="Hughes K.W."/>
            <person name="Mata J.L."/>
            <person name="Ishikawa N.K."/>
            <person name="Vargas-Isla R."/>
            <person name="Ushijima S."/>
            <person name="Smith C.A."/>
            <person name="Donoghue J."/>
            <person name="Ahrendt S."/>
            <person name="Andreopoulos W."/>
            <person name="He G."/>
            <person name="LaButti K."/>
            <person name="Lipzen A."/>
            <person name="Ng V."/>
            <person name="Riley R."/>
            <person name="Sandor L."/>
            <person name="Barry K."/>
            <person name="Martinez A.T."/>
            <person name="Xiao Y."/>
            <person name="Gibbons J.G."/>
            <person name="Terashima K."/>
            <person name="Grigoriev I.V."/>
            <person name="Hibbett D."/>
        </authorList>
    </citation>
    <scope>NUCLEOTIDE SEQUENCE</scope>
    <source>
        <strain evidence="2">ET3784</strain>
    </source>
</reference>
<sequence length="74" mass="8193">MILRVFLCLWVLYVSRIPPSALVSIKSFQSIDNKLSHISMVSNLFLVSVSSFSVSISLHIGELATALPTRLEIC</sequence>
<organism evidence="2 3">
    <name type="scientific">Lentinula guzmanii</name>
    <dbReference type="NCBI Taxonomy" id="2804957"/>
    <lineage>
        <taxon>Eukaryota</taxon>
        <taxon>Fungi</taxon>
        <taxon>Dikarya</taxon>
        <taxon>Basidiomycota</taxon>
        <taxon>Agaricomycotina</taxon>
        <taxon>Agaricomycetes</taxon>
        <taxon>Agaricomycetidae</taxon>
        <taxon>Agaricales</taxon>
        <taxon>Marasmiineae</taxon>
        <taxon>Omphalotaceae</taxon>
        <taxon>Lentinula</taxon>
    </lineage>
</organism>
<feature type="signal peptide" evidence="1">
    <location>
        <begin position="1"/>
        <end position="16"/>
    </location>
</feature>
<dbReference type="AlphaFoldDB" id="A0AA38MWM0"/>
<dbReference type="EMBL" id="JANVFO010000056">
    <property type="protein sequence ID" value="KAJ3722155.1"/>
    <property type="molecule type" value="Genomic_DNA"/>
</dbReference>
<evidence type="ECO:0000313" key="2">
    <source>
        <dbReference type="EMBL" id="KAJ3722155.1"/>
    </source>
</evidence>
<reference evidence="2" key="1">
    <citation type="submission" date="2022-08" db="EMBL/GenBank/DDBJ databases">
        <authorList>
            <consortium name="DOE Joint Genome Institute"/>
            <person name="Min B."/>
            <person name="Sierra-Patev S."/>
            <person name="Naranjo-Ortiz M."/>
            <person name="Looney B."/>
            <person name="Konkel Z."/>
            <person name="Slot J.C."/>
            <person name="Sakamoto Y."/>
            <person name="Steenwyk J.L."/>
            <person name="Rokas A."/>
            <person name="Carro J."/>
            <person name="Camarero S."/>
            <person name="Ferreira P."/>
            <person name="Molpeceres G."/>
            <person name="Ruiz-duenas F.J."/>
            <person name="Serrano A."/>
            <person name="Henrissat B."/>
            <person name="Drula E."/>
            <person name="Hughes K.W."/>
            <person name="Mata J.L."/>
            <person name="Ishikawa N.K."/>
            <person name="Vargas-Isla R."/>
            <person name="Ushijima S."/>
            <person name="Smith C.A."/>
            <person name="Ahrendt S."/>
            <person name="Andreopoulos W."/>
            <person name="He G."/>
            <person name="LaButti K."/>
            <person name="Lipzen A."/>
            <person name="Ng V."/>
            <person name="Riley R."/>
            <person name="Sandor L."/>
            <person name="Barry K."/>
            <person name="Martinez A.T."/>
            <person name="Xiao Y."/>
            <person name="Gibbons J.G."/>
            <person name="Terashima K."/>
            <person name="Hibbett D.S."/>
            <person name="Grigoriev I.V."/>
        </authorList>
    </citation>
    <scope>NUCLEOTIDE SEQUENCE</scope>
    <source>
        <strain evidence="2">ET3784</strain>
    </source>
</reference>
<feature type="chain" id="PRO_5041326141" description="Secreted protein" evidence="1">
    <location>
        <begin position="17"/>
        <end position="74"/>
    </location>
</feature>
<protein>
    <recommendedName>
        <fullName evidence="4">Secreted protein</fullName>
    </recommendedName>
</protein>
<accession>A0AA38MWM0</accession>
<comment type="caution">
    <text evidence="2">The sequence shown here is derived from an EMBL/GenBank/DDBJ whole genome shotgun (WGS) entry which is preliminary data.</text>
</comment>
<dbReference type="Proteomes" id="UP001176059">
    <property type="component" value="Unassembled WGS sequence"/>
</dbReference>